<dbReference type="AlphaFoldDB" id="A0A0G1X7Q9"/>
<organism evidence="3 4">
    <name type="scientific">candidate division Kazan bacterium GW2011_GWB1_52_7</name>
    <dbReference type="NCBI Taxonomy" id="1620414"/>
    <lineage>
        <taxon>Bacteria</taxon>
        <taxon>Bacteria division Kazan-3B-28</taxon>
    </lineage>
</organism>
<dbReference type="SUPFAM" id="SSF63817">
    <property type="entry name" value="Sortase"/>
    <property type="match status" value="1"/>
</dbReference>
<dbReference type="EMBL" id="LCRB01000002">
    <property type="protein sequence ID" value="KKW26865.1"/>
    <property type="molecule type" value="Genomic_DNA"/>
</dbReference>
<name>A0A0G1X7Q9_UNCK3</name>
<dbReference type="GO" id="GO:0016787">
    <property type="term" value="F:hydrolase activity"/>
    <property type="evidence" value="ECO:0007669"/>
    <property type="project" value="UniProtKB-KW"/>
</dbReference>
<protein>
    <recommendedName>
        <fullName evidence="5">Sortase family protein</fullName>
    </recommendedName>
</protein>
<evidence type="ECO:0008006" key="5">
    <source>
        <dbReference type="Google" id="ProtNLM"/>
    </source>
</evidence>
<keyword evidence="2" id="KW-0812">Transmembrane</keyword>
<dbReference type="InterPro" id="IPR023365">
    <property type="entry name" value="Sortase_dom-sf"/>
</dbReference>
<keyword evidence="2" id="KW-0472">Membrane</keyword>
<reference evidence="3 4" key="1">
    <citation type="journal article" date="2015" name="Nature">
        <title>rRNA introns, odd ribosomes, and small enigmatic genomes across a large radiation of phyla.</title>
        <authorList>
            <person name="Brown C.T."/>
            <person name="Hug L.A."/>
            <person name="Thomas B.C."/>
            <person name="Sharon I."/>
            <person name="Castelle C.J."/>
            <person name="Singh A."/>
            <person name="Wilkins M.J."/>
            <person name="Williams K.H."/>
            <person name="Banfield J.F."/>
        </authorList>
    </citation>
    <scope>NUCLEOTIDE SEQUENCE [LARGE SCALE GENOMIC DNA]</scope>
</reference>
<dbReference type="Pfam" id="PF04203">
    <property type="entry name" value="Sortase"/>
    <property type="match status" value="1"/>
</dbReference>
<evidence type="ECO:0000313" key="4">
    <source>
        <dbReference type="Proteomes" id="UP000034913"/>
    </source>
</evidence>
<accession>A0A0G1X7Q9</accession>
<proteinExistence type="predicted"/>
<evidence type="ECO:0000256" key="1">
    <source>
        <dbReference type="ARBA" id="ARBA00022801"/>
    </source>
</evidence>
<sequence length="199" mass="22225">MLGKLIKVGRWLVIALLVMAVLFVAINSQFFIKQVNFWWGQDVSHKAIPINPTATDVPDQIQIPALQVQAPLVYIDSTDVLTVQSALAQGVVHYPGTVLPGEFGNAFYFGHSSDFISKPGRYKTVFALLPRIEIGQEILVNDGRGRQFTYRVVSKQVVPATATEWLDQGDRRRRLLTLQTSYPVGTAIARYIVQAEIKQ</sequence>
<evidence type="ECO:0000313" key="3">
    <source>
        <dbReference type="EMBL" id="KKW26865.1"/>
    </source>
</evidence>
<keyword evidence="1" id="KW-0378">Hydrolase</keyword>
<gene>
    <name evidence="3" type="ORF">VF00_C0002G0190</name>
</gene>
<feature type="transmembrane region" description="Helical" evidence="2">
    <location>
        <begin position="12"/>
        <end position="32"/>
    </location>
</feature>
<evidence type="ECO:0000256" key="2">
    <source>
        <dbReference type="SAM" id="Phobius"/>
    </source>
</evidence>
<dbReference type="InterPro" id="IPR005754">
    <property type="entry name" value="Sortase"/>
</dbReference>
<keyword evidence="2" id="KW-1133">Transmembrane helix</keyword>
<dbReference type="Proteomes" id="UP000034913">
    <property type="component" value="Unassembled WGS sequence"/>
</dbReference>
<comment type="caution">
    <text evidence="3">The sequence shown here is derived from an EMBL/GenBank/DDBJ whole genome shotgun (WGS) entry which is preliminary data.</text>
</comment>
<dbReference type="Gene3D" id="2.40.260.10">
    <property type="entry name" value="Sortase"/>
    <property type="match status" value="1"/>
</dbReference>